<comment type="caution">
    <text evidence="12">The sequence shown here is derived from an EMBL/GenBank/DDBJ whole genome shotgun (WGS) entry which is preliminary data.</text>
</comment>
<gene>
    <name evidence="12" type="ORF">BJY28_002410</name>
</gene>
<dbReference type="InterPro" id="IPR050515">
    <property type="entry name" value="Beta-lactam/transpept"/>
</dbReference>
<keyword evidence="6 9" id="KW-0378">Hydrolase</keyword>
<feature type="domain" description="Penicillin-binding protein transpeptidase" evidence="10">
    <location>
        <begin position="356"/>
        <end position="627"/>
    </location>
</feature>
<keyword evidence="7" id="KW-0472">Membrane</keyword>
<dbReference type="GO" id="GO:0046677">
    <property type="term" value="P:response to antibiotic"/>
    <property type="evidence" value="ECO:0007669"/>
    <property type="project" value="UniProtKB-UniRule"/>
</dbReference>
<keyword evidence="5" id="KW-0732">Signal</keyword>
<dbReference type="GO" id="GO:0008658">
    <property type="term" value="F:penicillin binding"/>
    <property type="evidence" value="ECO:0007669"/>
    <property type="project" value="InterPro"/>
</dbReference>
<evidence type="ECO:0000256" key="1">
    <source>
        <dbReference type="ARBA" id="ARBA00004370"/>
    </source>
</evidence>
<evidence type="ECO:0000259" key="11">
    <source>
        <dbReference type="Pfam" id="PF03717"/>
    </source>
</evidence>
<dbReference type="Pfam" id="PF00905">
    <property type="entry name" value="Transpeptidase"/>
    <property type="match status" value="1"/>
</dbReference>
<keyword evidence="12" id="KW-0132">Cell division</keyword>
<dbReference type="Gene3D" id="3.40.710.10">
    <property type="entry name" value="DD-peptidase/beta-lactamase superfamily"/>
    <property type="match status" value="1"/>
</dbReference>
<comment type="similarity">
    <text evidence="3 9">Belongs to the class-D beta-lactamase family.</text>
</comment>
<evidence type="ECO:0000256" key="8">
    <source>
        <dbReference type="ARBA" id="ARBA00023251"/>
    </source>
</evidence>
<evidence type="ECO:0000256" key="9">
    <source>
        <dbReference type="RuleBase" id="RU361140"/>
    </source>
</evidence>
<dbReference type="InterPro" id="IPR005311">
    <property type="entry name" value="PBP_dimer"/>
</dbReference>
<comment type="catalytic activity">
    <reaction evidence="9">
        <text>a beta-lactam + H2O = a substituted beta-amino acid</text>
        <dbReference type="Rhea" id="RHEA:20401"/>
        <dbReference type="ChEBI" id="CHEBI:15377"/>
        <dbReference type="ChEBI" id="CHEBI:35627"/>
        <dbReference type="ChEBI" id="CHEBI:140347"/>
        <dbReference type="EC" id="3.5.2.6"/>
    </reaction>
</comment>
<dbReference type="Gene3D" id="3.90.1310.10">
    <property type="entry name" value="Penicillin-binding protein 2a (Domain 2)"/>
    <property type="match status" value="1"/>
</dbReference>
<dbReference type="PANTHER" id="PTHR30627:SF24">
    <property type="entry name" value="PENICILLIN-BINDING PROTEIN 4B"/>
    <property type="match status" value="1"/>
</dbReference>
<evidence type="ECO:0000256" key="7">
    <source>
        <dbReference type="ARBA" id="ARBA00023136"/>
    </source>
</evidence>
<keyword evidence="13" id="KW-1185">Reference proteome</keyword>
<comment type="similarity">
    <text evidence="2">Belongs to the transpeptidase family.</text>
</comment>
<evidence type="ECO:0000256" key="3">
    <source>
        <dbReference type="ARBA" id="ARBA00007898"/>
    </source>
</evidence>
<sequence>MTTHAGPRRGRTVALAAVLVLALTAGLWVAQDWLVGDDEARAAADEVAAGITDGTLPAAAADTATAQRGLDEQLDGMGGLRPTVDVTDVDVDGDSATARLDVAWSLGGDGSDWTYTSELPLQRDDDTWRATVTPQVLVPALRQGERVRLTRDPAARGRILGRGGEVLVQERPVVRVGIDKTKVEPGDDVRSARDLAKAAGVEPGPFADAVEAAGDSAFVEAVVLREDDEDLAEVREAADDITGALLVDDELPLAPTRTFAAEILGRVGPATAEIVEESDGAVAAGDEVGLSGLQRTHEDTLGGQDGYRVEAVDSEDETRELTSAPVVDGQDLETTLASEQQNAAEDVLADVEPASAIVALDVTTGDVLAAANGPGSDGFATATEGRYAPGSTFKVVSALALLRGGATPETSLACPETITAGGRSFRNYSDFPDAGLGSTTLAEAIATSCNTALIGARDQITDGGLQDAAGSLGLTATPSLGVPAAQAQVPEAAADVDLAASVIGQGEVLSSPLGMATVAASVERGALVRPRLVPSEAASEEPSGIQELTSTEVGQLRSLMRGVVTEGTASFLADEGGDVIAKTGTAEYGDDDPPRTHAWMIAVQDEVAYAVFVEDGDGGAGTAGPLLEEHLAAL</sequence>
<comment type="subcellular location">
    <subcellularLocation>
        <location evidence="1">Membrane</location>
    </subcellularLocation>
</comment>
<dbReference type="InterPro" id="IPR001460">
    <property type="entry name" value="PCN-bd_Tpept"/>
</dbReference>
<dbReference type="GO" id="GO:0071555">
    <property type="term" value="P:cell wall organization"/>
    <property type="evidence" value="ECO:0007669"/>
    <property type="project" value="TreeGrafter"/>
</dbReference>
<evidence type="ECO:0000256" key="5">
    <source>
        <dbReference type="ARBA" id="ARBA00022729"/>
    </source>
</evidence>
<evidence type="ECO:0000313" key="13">
    <source>
        <dbReference type="Proteomes" id="UP000592181"/>
    </source>
</evidence>
<dbReference type="Proteomes" id="UP000592181">
    <property type="component" value="Unassembled WGS sequence"/>
</dbReference>
<evidence type="ECO:0000256" key="4">
    <source>
        <dbReference type="ARBA" id="ARBA00012865"/>
    </source>
</evidence>
<dbReference type="Pfam" id="PF03717">
    <property type="entry name" value="PBP_dimer"/>
    <property type="match status" value="1"/>
</dbReference>
<keyword evidence="12" id="KW-0131">Cell cycle</keyword>
<reference evidence="12 13" key="1">
    <citation type="submission" date="2020-07" db="EMBL/GenBank/DDBJ databases">
        <title>Sequencing the genomes of 1000 actinobacteria strains.</title>
        <authorList>
            <person name="Klenk H.-P."/>
        </authorList>
    </citation>
    <scope>NUCLEOTIDE SEQUENCE [LARGE SCALE GENOMIC DNA]</scope>
    <source>
        <strain evidence="12 13">DSM 24723</strain>
    </source>
</reference>
<dbReference type="GO" id="GO:0005886">
    <property type="term" value="C:plasma membrane"/>
    <property type="evidence" value="ECO:0007669"/>
    <property type="project" value="TreeGrafter"/>
</dbReference>
<dbReference type="PROSITE" id="PS00337">
    <property type="entry name" value="BETA_LACTAMASE_D"/>
    <property type="match status" value="1"/>
</dbReference>
<accession>A0A852XHT2</accession>
<dbReference type="EC" id="3.5.2.6" evidence="4 9"/>
<keyword evidence="8 9" id="KW-0046">Antibiotic resistance</keyword>
<dbReference type="EMBL" id="JACBZX010000001">
    <property type="protein sequence ID" value="NYG37941.1"/>
    <property type="molecule type" value="Genomic_DNA"/>
</dbReference>
<dbReference type="SUPFAM" id="SSF56519">
    <property type="entry name" value="Penicillin binding protein dimerisation domain"/>
    <property type="match status" value="1"/>
</dbReference>
<dbReference type="RefSeq" id="WP_246313400.1">
    <property type="nucleotide sequence ID" value="NZ_JACBZX010000001.1"/>
</dbReference>
<evidence type="ECO:0000256" key="6">
    <source>
        <dbReference type="ARBA" id="ARBA00022801"/>
    </source>
</evidence>
<dbReference type="InterPro" id="IPR036138">
    <property type="entry name" value="PBP_dimer_sf"/>
</dbReference>
<name>A0A852XHT2_9MICO</name>
<dbReference type="GO" id="GO:0008800">
    <property type="term" value="F:beta-lactamase activity"/>
    <property type="evidence" value="ECO:0007669"/>
    <property type="project" value="UniProtKB-UniRule"/>
</dbReference>
<evidence type="ECO:0000313" key="12">
    <source>
        <dbReference type="EMBL" id="NYG37941.1"/>
    </source>
</evidence>
<protein>
    <recommendedName>
        <fullName evidence="4 9">Beta-lactamase</fullName>
        <ecNumber evidence="4 9">3.5.2.6</ecNumber>
    </recommendedName>
</protein>
<dbReference type="SUPFAM" id="SSF56601">
    <property type="entry name" value="beta-lactamase/transpeptidase-like"/>
    <property type="match status" value="1"/>
</dbReference>
<proteinExistence type="inferred from homology"/>
<evidence type="ECO:0000256" key="2">
    <source>
        <dbReference type="ARBA" id="ARBA00007171"/>
    </source>
</evidence>
<dbReference type="GO" id="GO:0017001">
    <property type="term" value="P:antibiotic catabolic process"/>
    <property type="evidence" value="ECO:0007669"/>
    <property type="project" value="InterPro"/>
</dbReference>
<dbReference type="PANTHER" id="PTHR30627">
    <property type="entry name" value="PEPTIDOGLYCAN D,D-TRANSPEPTIDASE"/>
    <property type="match status" value="1"/>
</dbReference>
<dbReference type="GO" id="GO:0071972">
    <property type="term" value="F:peptidoglycan L,D-transpeptidase activity"/>
    <property type="evidence" value="ECO:0007669"/>
    <property type="project" value="TreeGrafter"/>
</dbReference>
<evidence type="ECO:0000259" key="10">
    <source>
        <dbReference type="Pfam" id="PF00905"/>
    </source>
</evidence>
<dbReference type="GO" id="GO:0051301">
    <property type="term" value="P:cell division"/>
    <property type="evidence" value="ECO:0007669"/>
    <property type="project" value="UniProtKB-KW"/>
</dbReference>
<organism evidence="12 13">
    <name type="scientific">Janibacter alkaliphilus</name>
    <dbReference type="NCBI Taxonomy" id="1069963"/>
    <lineage>
        <taxon>Bacteria</taxon>
        <taxon>Bacillati</taxon>
        <taxon>Actinomycetota</taxon>
        <taxon>Actinomycetes</taxon>
        <taxon>Micrococcales</taxon>
        <taxon>Intrasporangiaceae</taxon>
        <taxon>Janibacter</taxon>
    </lineage>
</organism>
<dbReference type="InterPro" id="IPR012338">
    <property type="entry name" value="Beta-lactam/transpept-like"/>
</dbReference>
<dbReference type="AlphaFoldDB" id="A0A852XHT2"/>
<dbReference type="InterPro" id="IPR002137">
    <property type="entry name" value="Beta-lactam_class-D_AS"/>
</dbReference>
<feature type="domain" description="Penicillin-binding protein dimerisation" evidence="11">
    <location>
        <begin position="152"/>
        <end position="317"/>
    </location>
</feature>